<name>A0A9N9T9X6_PHYSR</name>
<organism evidence="9 10">
    <name type="scientific">Phyllotreta striolata</name>
    <name type="common">Striped flea beetle</name>
    <name type="synonym">Crioceris striolata</name>
    <dbReference type="NCBI Taxonomy" id="444603"/>
    <lineage>
        <taxon>Eukaryota</taxon>
        <taxon>Metazoa</taxon>
        <taxon>Ecdysozoa</taxon>
        <taxon>Arthropoda</taxon>
        <taxon>Hexapoda</taxon>
        <taxon>Insecta</taxon>
        <taxon>Pterygota</taxon>
        <taxon>Neoptera</taxon>
        <taxon>Endopterygota</taxon>
        <taxon>Coleoptera</taxon>
        <taxon>Polyphaga</taxon>
        <taxon>Cucujiformia</taxon>
        <taxon>Chrysomeloidea</taxon>
        <taxon>Chrysomelidae</taxon>
        <taxon>Galerucinae</taxon>
        <taxon>Alticini</taxon>
        <taxon>Phyllotreta</taxon>
    </lineage>
</organism>
<dbReference type="GO" id="GO:0016042">
    <property type="term" value="P:lipid catabolic process"/>
    <property type="evidence" value="ECO:0007669"/>
    <property type="project" value="UniProtKB-KW"/>
</dbReference>
<dbReference type="AlphaFoldDB" id="A0A9N9T9X6"/>
<dbReference type="InterPro" id="IPR029058">
    <property type="entry name" value="AB_hydrolase_fold"/>
</dbReference>
<feature type="domain" description="AB hydrolase-1" evidence="8">
    <location>
        <begin position="141"/>
        <end position="442"/>
    </location>
</feature>
<dbReference type="InterPro" id="IPR000073">
    <property type="entry name" value="AB_hydrolase_1"/>
</dbReference>
<proteinExistence type="inferred from homology"/>
<keyword evidence="2 7" id="KW-0732">Signal</keyword>
<protein>
    <recommendedName>
        <fullName evidence="8">AB hydrolase-1 domain-containing protein</fullName>
    </recommendedName>
</protein>
<dbReference type="EMBL" id="OU900094">
    <property type="protein sequence ID" value="CAG9854005.1"/>
    <property type="molecule type" value="Genomic_DNA"/>
</dbReference>
<keyword evidence="4" id="KW-0442">Lipid degradation</keyword>
<dbReference type="FunFam" id="3.40.50.1820:FF:000057">
    <property type="entry name" value="Lipase"/>
    <property type="match status" value="1"/>
</dbReference>
<evidence type="ECO:0000256" key="5">
    <source>
        <dbReference type="ARBA" id="ARBA00023098"/>
    </source>
</evidence>
<dbReference type="Gene3D" id="3.40.50.1820">
    <property type="entry name" value="alpha/beta hydrolase"/>
    <property type="match status" value="1"/>
</dbReference>
<keyword evidence="10" id="KW-1185">Reference proteome</keyword>
<evidence type="ECO:0000256" key="2">
    <source>
        <dbReference type="ARBA" id="ARBA00022729"/>
    </source>
</evidence>
<reference evidence="9" key="1">
    <citation type="submission" date="2022-01" db="EMBL/GenBank/DDBJ databases">
        <authorList>
            <person name="King R."/>
        </authorList>
    </citation>
    <scope>NUCLEOTIDE SEQUENCE</scope>
</reference>
<dbReference type="GO" id="GO:0016787">
    <property type="term" value="F:hydrolase activity"/>
    <property type="evidence" value="ECO:0007669"/>
    <property type="project" value="UniProtKB-KW"/>
</dbReference>
<dbReference type="SUPFAM" id="SSF53474">
    <property type="entry name" value="alpha/beta-Hydrolases"/>
    <property type="match status" value="1"/>
</dbReference>
<evidence type="ECO:0000256" key="6">
    <source>
        <dbReference type="ARBA" id="ARBA00023180"/>
    </source>
</evidence>
<feature type="signal peptide" evidence="7">
    <location>
        <begin position="1"/>
        <end position="18"/>
    </location>
</feature>
<keyword evidence="3" id="KW-0378">Hydrolase</keyword>
<keyword evidence="5" id="KW-0443">Lipid metabolism</keyword>
<evidence type="ECO:0000259" key="8">
    <source>
        <dbReference type="Pfam" id="PF00561"/>
    </source>
</evidence>
<dbReference type="PANTHER" id="PTHR11005">
    <property type="entry name" value="LYSOSOMAL ACID LIPASE-RELATED"/>
    <property type="match status" value="1"/>
</dbReference>
<accession>A0A9N9T9X6</accession>
<feature type="chain" id="PRO_5040447477" description="AB hydrolase-1 domain-containing protein" evidence="7">
    <location>
        <begin position="19"/>
        <end position="501"/>
    </location>
</feature>
<dbReference type="OrthoDB" id="9974421at2759"/>
<evidence type="ECO:0000313" key="9">
    <source>
        <dbReference type="EMBL" id="CAG9854005.1"/>
    </source>
</evidence>
<dbReference type="Proteomes" id="UP001153712">
    <property type="component" value="Chromosome 1"/>
</dbReference>
<evidence type="ECO:0000256" key="4">
    <source>
        <dbReference type="ARBA" id="ARBA00022963"/>
    </source>
</evidence>
<evidence type="ECO:0000313" key="10">
    <source>
        <dbReference type="Proteomes" id="UP001153712"/>
    </source>
</evidence>
<sequence length="501" mass="57132">MYIIKAIIFELLIINAYGELTIADIVLPKDPNTLFLEKLRNGEINFEKDIQLGLGFNLSEIFNIGEIFQNNNPTDYFQEKLKNGKLQLPPNFGLDIYKFLKNYGYPVETHWVQTEDGYVLRMHRVAGRNGTKGYMAKRDRPAVLFVHGLASSSFHWVVAGPNKSLALQLADQGFDVWLGNTRGNTWSRQHITLNPDIDHEAFWQFSYEQCGQYDLPAKIDYIIAKTGQQKIFYVGHSQGTSIFFAMAALRPEYNDKIALFTAFAPVVYLKHMSSPMYRFLVKYMDKVEVLIKNIYELMSYNWLSARIQGLLCLEEPFSQFCLMERFFLSGFDPYQVDQTQIALETAQSPNGISKNMLLHFGQNIRSGFFQRFDYGPELNQKLYQSSIPPNFTLSHVTVPTALYYAQNDLFVPVKAVEQLTKELPNVVKSKLISFKYFNHMDFVNAVDVNKLVNNDAISLIKTYVDNGGTTTPAPPPGNSPAAAIKFNYGCILMIILLALYS</sequence>
<gene>
    <name evidence="9" type="ORF">PHYEVI_LOCUS472</name>
</gene>
<evidence type="ECO:0000256" key="7">
    <source>
        <dbReference type="SAM" id="SignalP"/>
    </source>
</evidence>
<comment type="similarity">
    <text evidence="1">Belongs to the AB hydrolase superfamily. Lipase family.</text>
</comment>
<keyword evidence="6" id="KW-0325">Glycoprotein</keyword>
<evidence type="ECO:0000256" key="1">
    <source>
        <dbReference type="ARBA" id="ARBA00010701"/>
    </source>
</evidence>
<dbReference type="Pfam" id="PF00561">
    <property type="entry name" value="Abhydrolase_1"/>
    <property type="match status" value="1"/>
</dbReference>
<evidence type="ECO:0000256" key="3">
    <source>
        <dbReference type="ARBA" id="ARBA00022801"/>
    </source>
</evidence>